<organism evidence="1">
    <name type="scientific">Arundo donax</name>
    <name type="common">Giant reed</name>
    <name type="synonym">Donax arundinaceus</name>
    <dbReference type="NCBI Taxonomy" id="35708"/>
    <lineage>
        <taxon>Eukaryota</taxon>
        <taxon>Viridiplantae</taxon>
        <taxon>Streptophyta</taxon>
        <taxon>Embryophyta</taxon>
        <taxon>Tracheophyta</taxon>
        <taxon>Spermatophyta</taxon>
        <taxon>Magnoliopsida</taxon>
        <taxon>Liliopsida</taxon>
        <taxon>Poales</taxon>
        <taxon>Poaceae</taxon>
        <taxon>PACMAD clade</taxon>
        <taxon>Arundinoideae</taxon>
        <taxon>Arundineae</taxon>
        <taxon>Arundo</taxon>
    </lineage>
</organism>
<reference evidence="1" key="2">
    <citation type="journal article" date="2015" name="Data Brief">
        <title>Shoot transcriptome of the giant reed, Arundo donax.</title>
        <authorList>
            <person name="Barrero R.A."/>
            <person name="Guerrero F.D."/>
            <person name="Moolhuijzen P."/>
            <person name="Goolsby J.A."/>
            <person name="Tidwell J."/>
            <person name="Bellgard S.E."/>
            <person name="Bellgard M.I."/>
        </authorList>
    </citation>
    <scope>NUCLEOTIDE SEQUENCE</scope>
    <source>
        <tissue evidence="1">Shoot tissue taken approximately 20 cm above the soil surface</tissue>
    </source>
</reference>
<reference evidence="1" key="1">
    <citation type="submission" date="2014-09" db="EMBL/GenBank/DDBJ databases">
        <authorList>
            <person name="Magalhaes I.L.F."/>
            <person name="Oliveira U."/>
            <person name="Santos F.R."/>
            <person name="Vidigal T.H.D.A."/>
            <person name="Brescovit A.D."/>
            <person name="Santos A.J."/>
        </authorList>
    </citation>
    <scope>NUCLEOTIDE SEQUENCE</scope>
    <source>
        <tissue evidence="1">Shoot tissue taken approximately 20 cm above the soil surface</tissue>
    </source>
</reference>
<dbReference type="EMBL" id="GBRH01265328">
    <property type="protein sequence ID" value="JAD32567.1"/>
    <property type="molecule type" value="Transcribed_RNA"/>
</dbReference>
<evidence type="ECO:0000313" key="1">
    <source>
        <dbReference type="EMBL" id="JAD32567.1"/>
    </source>
</evidence>
<dbReference type="AlphaFoldDB" id="A0A0A8ZCJ4"/>
<sequence>MFSVSIFWVSFERRLFSSPMNRGLQVMSPLTWIHTADYERKSDCLGKCQL</sequence>
<name>A0A0A8ZCJ4_ARUDO</name>
<accession>A0A0A8ZCJ4</accession>
<proteinExistence type="predicted"/>
<protein>
    <submittedName>
        <fullName evidence="1">Uncharacterized protein</fullName>
    </submittedName>
</protein>